<keyword evidence="4" id="KW-0472">Membrane</keyword>
<evidence type="ECO:0000259" key="5">
    <source>
        <dbReference type="PROSITE" id="PS51547"/>
    </source>
</evidence>
<dbReference type="InterPro" id="IPR002420">
    <property type="entry name" value="PI3K-type_C2_dom"/>
</dbReference>
<comment type="caution">
    <text evidence="6">The sequence shown here is derived from an EMBL/GenBank/DDBJ whole genome shotgun (WGS) entry which is preliminary data.</text>
</comment>
<sequence>MVLPLMKLRTLLVKTISKPLASQLKHQAKVHPRFRQSIINFAQRNHRITMQIQRRIYGHVTDVEILLFPYIFLINFAFLDCVCAVMRRFYACIRYGMFSCGKAEGLIGGTTIRLVNSKMLMKSGTQKLRLWQGKEADGSFSTSTPGKKKDGVILNALDVQRSSSMRYLLSHDSSVISPTLYRVELSVSEKTDDAVPVTFDL</sequence>
<dbReference type="Proteomes" id="UP001642260">
    <property type="component" value="Unassembled WGS sequence"/>
</dbReference>
<dbReference type="InterPro" id="IPR035892">
    <property type="entry name" value="C2_domain_sf"/>
</dbReference>
<dbReference type="PROSITE" id="PS51547">
    <property type="entry name" value="C2_PI3K"/>
    <property type="match status" value="1"/>
</dbReference>
<evidence type="ECO:0000313" key="6">
    <source>
        <dbReference type="EMBL" id="CAH8353276.1"/>
    </source>
</evidence>
<dbReference type="PANTHER" id="PTHR12499:SF0">
    <property type="entry name" value="OPTIC ATROPHY 3 PROTEIN"/>
    <property type="match status" value="1"/>
</dbReference>
<feature type="domain" description="C2 PI3K-type" evidence="5">
    <location>
        <begin position="1"/>
        <end position="178"/>
    </location>
</feature>
<name>A0ABC8KC90_ERUVS</name>
<feature type="transmembrane region" description="Helical" evidence="4">
    <location>
        <begin position="67"/>
        <end position="86"/>
    </location>
</feature>
<keyword evidence="4" id="KW-1133">Transmembrane helix</keyword>
<reference evidence="6 7" key="1">
    <citation type="submission" date="2022-03" db="EMBL/GenBank/DDBJ databases">
        <authorList>
            <person name="Macdonald S."/>
            <person name="Ahmed S."/>
            <person name="Newling K."/>
        </authorList>
    </citation>
    <scope>NUCLEOTIDE SEQUENCE [LARGE SCALE GENOMIC DNA]</scope>
</reference>
<keyword evidence="2" id="KW-0175">Coiled coil</keyword>
<organism evidence="6 7">
    <name type="scientific">Eruca vesicaria subsp. sativa</name>
    <name type="common">Garden rocket</name>
    <name type="synonym">Eruca sativa</name>
    <dbReference type="NCBI Taxonomy" id="29727"/>
    <lineage>
        <taxon>Eukaryota</taxon>
        <taxon>Viridiplantae</taxon>
        <taxon>Streptophyta</taxon>
        <taxon>Embryophyta</taxon>
        <taxon>Tracheophyta</taxon>
        <taxon>Spermatophyta</taxon>
        <taxon>Magnoliopsida</taxon>
        <taxon>eudicotyledons</taxon>
        <taxon>Gunneridae</taxon>
        <taxon>Pentapetalae</taxon>
        <taxon>rosids</taxon>
        <taxon>malvids</taxon>
        <taxon>Brassicales</taxon>
        <taxon>Brassicaceae</taxon>
        <taxon>Brassiceae</taxon>
        <taxon>Eruca</taxon>
    </lineage>
</organism>
<evidence type="ECO:0000256" key="4">
    <source>
        <dbReference type="SAM" id="Phobius"/>
    </source>
</evidence>
<dbReference type="PANTHER" id="PTHR12499">
    <property type="entry name" value="OPTIC ATROPHY 3 PROTEIN OPA3"/>
    <property type="match status" value="1"/>
</dbReference>
<dbReference type="Pfam" id="PF07047">
    <property type="entry name" value="OPA3"/>
    <property type="match status" value="1"/>
</dbReference>
<evidence type="ECO:0000256" key="3">
    <source>
        <dbReference type="PROSITE-ProRule" id="PRU00880"/>
    </source>
</evidence>
<evidence type="ECO:0000256" key="1">
    <source>
        <dbReference type="ARBA" id="ARBA00007584"/>
    </source>
</evidence>
<evidence type="ECO:0000313" key="7">
    <source>
        <dbReference type="Proteomes" id="UP001642260"/>
    </source>
</evidence>
<accession>A0ABC8KC90</accession>
<dbReference type="SUPFAM" id="SSF49562">
    <property type="entry name" value="C2 domain (Calcium/lipid-binding domain, CaLB)"/>
    <property type="match status" value="1"/>
</dbReference>
<dbReference type="InterPro" id="IPR010754">
    <property type="entry name" value="OPA3-like"/>
</dbReference>
<evidence type="ECO:0000256" key="2">
    <source>
        <dbReference type="ARBA" id="ARBA00023054"/>
    </source>
</evidence>
<proteinExistence type="inferred from homology"/>
<protein>
    <recommendedName>
        <fullName evidence="5">C2 PI3K-type domain-containing protein</fullName>
    </recommendedName>
</protein>
<keyword evidence="7" id="KW-1185">Reference proteome</keyword>
<dbReference type="EMBL" id="CAKOAT010180377">
    <property type="protein sequence ID" value="CAH8353276.1"/>
    <property type="molecule type" value="Genomic_DNA"/>
</dbReference>
<dbReference type="AlphaFoldDB" id="A0ABC8KC90"/>
<comment type="similarity">
    <text evidence="1">Belongs to the OPA3 family.</text>
</comment>
<keyword evidence="4" id="KW-0812">Transmembrane</keyword>
<comment type="similarity">
    <text evidence="3">Belongs to the PI3/PI4-kinase family.</text>
</comment>
<gene>
    <name evidence="6" type="ORF">ERUC_LOCUS19031</name>
</gene>